<dbReference type="EMBL" id="JAUDFV010000020">
    <property type="protein sequence ID" value="KAL2740096.1"/>
    <property type="molecule type" value="Genomic_DNA"/>
</dbReference>
<evidence type="ECO:0000256" key="1">
    <source>
        <dbReference type="ARBA" id="ARBA00004613"/>
    </source>
</evidence>
<feature type="region of interest" description="Disordered" evidence="4">
    <location>
        <begin position="360"/>
        <end position="391"/>
    </location>
</feature>
<name>A0ABD2C4X1_VESSQ</name>
<feature type="region of interest" description="Disordered" evidence="4">
    <location>
        <begin position="820"/>
        <end position="863"/>
    </location>
</feature>
<feature type="compositionally biased region" description="Polar residues" evidence="4">
    <location>
        <begin position="1023"/>
        <end position="1042"/>
    </location>
</feature>
<feature type="compositionally biased region" description="Polar residues" evidence="4">
    <location>
        <begin position="600"/>
        <end position="609"/>
    </location>
</feature>
<dbReference type="SMART" id="SM00214">
    <property type="entry name" value="VWC"/>
    <property type="match status" value="5"/>
</dbReference>
<feature type="compositionally biased region" description="Basic and acidic residues" evidence="4">
    <location>
        <begin position="1771"/>
        <end position="1781"/>
    </location>
</feature>
<feature type="compositionally biased region" description="Polar residues" evidence="4">
    <location>
        <begin position="1403"/>
        <end position="1412"/>
    </location>
</feature>
<feature type="compositionally biased region" description="Basic and acidic residues" evidence="4">
    <location>
        <begin position="375"/>
        <end position="386"/>
    </location>
</feature>
<evidence type="ECO:0000256" key="3">
    <source>
        <dbReference type="ARBA" id="ARBA00022729"/>
    </source>
</evidence>
<feature type="compositionally biased region" description="Basic and acidic residues" evidence="4">
    <location>
        <begin position="1388"/>
        <end position="1400"/>
    </location>
</feature>
<comment type="caution">
    <text evidence="7">The sequence shown here is derived from an EMBL/GenBank/DDBJ whole genome shotgun (WGS) entry which is preliminary data.</text>
</comment>
<feature type="region of interest" description="Disordered" evidence="4">
    <location>
        <begin position="1997"/>
        <end position="2125"/>
    </location>
</feature>
<feature type="region of interest" description="Disordered" evidence="4">
    <location>
        <begin position="997"/>
        <end position="1074"/>
    </location>
</feature>
<feature type="compositionally biased region" description="Polar residues" evidence="4">
    <location>
        <begin position="2385"/>
        <end position="2395"/>
    </location>
</feature>
<feature type="compositionally biased region" description="Polar residues" evidence="4">
    <location>
        <begin position="509"/>
        <end position="532"/>
    </location>
</feature>
<feature type="compositionally biased region" description="Basic and acidic residues" evidence="4">
    <location>
        <begin position="1191"/>
        <end position="1220"/>
    </location>
</feature>
<feature type="compositionally biased region" description="Basic and acidic residues" evidence="4">
    <location>
        <begin position="1172"/>
        <end position="1183"/>
    </location>
</feature>
<dbReference type="GO" id="GO:0005576">
    <property type="term" value="C:extracellular region"/>
    <property type="evidence" value="ECO:0007669"/>
    <property type="project" value="UniProtKB-SubCell"/>
</dbReference>
<feature type="signal peptide" evidence="5">
    <location>
        <begin position="1"/>
        <end position="28"/>
    </location>
</feature>
<feature type="region of interest" description="Disordered" evidence="4">
    <location>
        <begin position="1112"/>
        <end position="1131"/>
    </location>
</feature>
<dbReference type="InterPro" id="IPR052424">
    <property type="entry name" value="Kielin_Chordin-BMP_Reg"/>
</dbReference>
<dbReference type="Gene3D" id="2.10.70.10">
    <property type="entry name" value="Complement Module, domain 1"/>
    <property type="match status" value="1"/>
</dbReference>
<evidence type="ECO:0000256" key="5">
    <source>
        <dbReference type="SAM" id="SignalP"/>
    </source>
</evidence>
<dbReference type="PROSITE" id="PS50184">
    <property type="entry name" value="VWFC_2"/>
    <property type="match status" value="2"/>
</dbReference>
<dbReference type="PANTHER" id="PTHR46698">
    <property type="entry name" value="CROSSVEINLESS 2"/>
    <property type="match status" value="1"/>
</dbReference>
<feature type="compositionally biased region" description="Acidic residues" evidence="4">
    <location>
        <begin position="934"/>
        <end position="953"/>
    </location>
</feature>
<feature type="region of interest" description="Disordered" evidence="4">
    <location>
        <begin position="1771"/>
        <end position="1793"/>
    </location>
</feature>
<evidence type="ECO:0000313" key="7">
    <source>
        <dbReference type="EMBL" id="KAL2740096.1"/>
    </source>
</evidence>
<feature type="compositionally biased region" description="Basic and acidic residues" evidence="4">
    <location>
        <begin position="2434"/>
        <end position="2469"/>
    </location>
</feature>
<feature type="compositionally biased region" description="Polar residues" evidence="4">
    <location>
        <begin position="631"/>
        <end position="642"/>
    </location>
</feature>
<proteinExistence type="predicted"/>
<evidence type="ECO:0000256" key="2">
    <source>
        <dbReference type="ARBA" id="ARBA00022525"/>
    </source>
</evidence>
<feature type="compositionally biased region" description="Basic and acidic residues" evidence="4">
    <location>
        <begin position="832"/>
        <end position="850"/>
    </location>
</feature>
<feature type="compositionally biased region" description="Basic and acidic residues" evidence="4">
    <location>
        <begin position="651"/>
        <end position="663"/>
    </location>
</feature>
<feature type="compositionally biased region" description="Polar residues" evidence="4">
    <location>
        <begin position="2486"/>
        <end position="2497"/>
    </location>
</feature>
<accession>A0ABD2C4X1</accession>
<sequence>MSALKTSSCRSGIILCLVIFLVPQCTHSAPVYEQDTTQIAEYDGGATGCYYNFQHYQEGDRIITNEPCLNCTCHNRMLMCYLRVCPFSKAIGQDCTVEKRPDQCCPVITCPEVPVQLLTSTTNAPATSDSTEIGFHDNYGCKIDDRFYPDGAQLPLDPQNPCELCYCIKNRTTCVIQECTLRVAGCKPAYQPGVCCPVKYNCEYDEELETTVGPISGLIMTTTIAPGRTPHCYYENKFYEDGELIYSTQPCQHCYCFRGDIACAVQDCGTPMKTHGENCTALPPPEGECCPTTYQCEDNGQSGNITIPEGIKLTSEISQVQTMVTTSEKVEEPEKQEFVITSETSSHADDAISHNHKIKAEQTEEPIKAVGSTEKSAETTEKKEVPESETIYSSEEVNLPKEHDIKPAPVNVPNEEIKPTDGAQMIQNQNTEVPILIKETEKTMSIEQTETPIPTEKIIMPIYTEKSEMPLVTENTEKSITIEKIEAYISEKQTKIPITLEKSEDSTKPSENVQEATEISITENIPPVSSSLEGLETKTETVKKEQKIEQPESTEGKFILEEHQIEAITIESTMIAEELTEHLISEQEHTESTYELVPSEETTNPQGPNEESEKSTEVTVSAEGVSEKNIETINQYESTTAFENEEQSNLDTKKSEIPQEIIEKAITSKPEKSPIAEMDESGEPVESSESGKVEPIEITTSLLGIQETEQQYPATETGTEQKFESSELELELKEKLPPLAPKRDDFGSPGIEINQQPFIKEPNRTEIDKQIFENIPEYKTEDKESIPKIQIIESNADIKKPEMHIPESLVTETPEKALMSETASISKNKTSTKHEENEIETETKAEKPIEETVSNQKETFTAEITPTFLDTKATHTPEHHVPTETQTIQEEFEHTEKSIIPENHVTDSVGSLFQLTEKITTVEELPTKGLTLGESEETSSEEVSSEMSDDSEETILGKEQFNEEEDKSEVKLQKPFPGKISTENFIFEQELTNISTSEKSVKEDVHTINETSPVEKQPEIPQSKITEPTEISTQEKQVTIIETKQKESTETPKVSQQSETEQKEFMETSEISKPSVMHAVNEIDVPEEAQIMKKTESIAISEEATIASEIVNEESTAKQTEEVSTEKHIPETTKITENIIPEEASEQSIILNNKSTESIEIAEAQTSLPAVIEKEPSVERKSTEIPSLLISEEKSIEESEEKKKYEVISTKKEELTEKTLTETQTTEKSSAKEESEEEKETESSVTSKYTPAETSTVEVKSTEIFNEVSTEKISESEEKKIQKPSFEEEKFTESTVGDGKEPIISLEKKVTEIITEEKPTKILIPEQPEISTMISESENGVFEDNIREQFTEQAAISESFSEHSAVSESTTELSSGTLPLVIESEVPIEPHTEEEKHLETKTSVIKESSTEIPIQEEKSTSIESISEELISKEQEEAIGTTKISDEVNGSTSQPEESFKEPTEAAIPIESSITKEQEIEKPTEDISEEKLEKEKNHELTSSVGILTEVSIIKEATEIPKTEEKLQKTIPKIDEEKITTKPIETHKEYSTIASFKEEISVVKLTSPSSITERPIEYSTEQQLANITEMILTNEITESAESKPTPSDIPGEGNCLVDGQSYYNNSAIPPANPCQLSCQCISSIIQCELMLCPPPPTHLFNCMPVHTSGSSCCPIYTCDSTPTIELEADNHMIEQHTPKYEESEEHITSIPKVTEITLAFSDHIGKGEGQKHVSSHPHTLETVSEHESETESLIEERVTISSIESVNEESTIIQEHKKSQEVPSKEPFSIDTSEQSTIESTLSIATQKTEEVTDQGKEIIKFLPSTEELFVEQTTEKVTSSYTIEYEYNTEIVTNTSAPVTVKAETTVLIGESEQIPEGDTKEGISKGTTEQAETMSETSMPTVSKLSNEVTEGQSKEPEASGGVQEVIISTERNIIVAEEEITQSAEFEGQTKTEIEMTEKEEQPDKLIEVTSEWPIEHYTKQEFTDINKLIATSEVSPQAHEEAKPMPVEHKMVKPESETSNINSSESNTEISTEINLLITDDQTDISKTATTTESESVSSYEEITTPSVENSQSKKIQESEILDEEKDKTIEQTTKSIQKSTETSTQPTDQTNIPMISEKQSGMHIEGTPITVTSKETEGSTSTKTEFTERIVTVKSETPLSSVEEYTEPTISIETQTSTFVSVEEHKESEEIPKKSEPTQKKEIPKITTTEKKTSETIEVAEHNIISIDFTTPTIEKHLTMTTEEQTMKFEEKLTKEPVQEHTTLSISPIHEEIFAITTPYNEKTSESISMEKEQTEEKTLESIEGETVDSNVIIEEQTISPSVPLIHPEEEHQQSEEITQKSFKEKATTSISIIEVQPPLPINEKTEQHPGKEVSFDVEISPTVKSESITADVTEQDEQIEEHKPKEEEQVRKGQPIITPEVSEVTETLVIFKEKPVESSTPEEKPVESSISEEKSIESSTPEEKQNEIYTSSESSTSKEDLIESSTSEGQPLESSSKKPIESLAPEEKPIEPLISIEDLTEIEHKTEAPINKGETLKPSTYKDEIEKTSEKTPFEETQTTVEESVFKIPLKVSSTETIQIEPVEKQKGGETEEYFVTPIEEEKSEIPESTESILIKGQEPTEGTAVTGHSVPEEKATIVSVIHEEEVQPTEASVTTKEAPSKSKVETTLTETVATNEVTIKEQSTTEPITEESMTTSEAQKSKEEITKSTLSKEKPVLPTLSSITEKPEEKITTVVAEEQEPGILLVKPEKEQDTTQSSTERIITMLRPISTEISITESSEKTSEIDHEEDQEEVQSHVGITQPQSSSQISQTDKSEGQLTVGLDEEHLQPINHTIQTFEPILEEHHMTSSVTPQTGVEYPEQTVSGEDNPHFPMHGGSYLNPDEDYDEDDQAIYGPGTCRYGGKVYMSAQQIPRDDPCDFCFCFRSDIICLQQSCPPPIPGCHEEPISGFCCPRYECPVSMATSLNITTTTTTTTTTLPPHFLTHAYKGAAKRSGCQIRGQAYHVGEVITSASGPCLHCTCGGDGNMKCDPRVCSPEPMLRQMIAAATARRRR</sequence>
<feature type="compositionally biased region" description="Basic and acidic residues" evidence="4">
    <location>
        <begin position="1269"/>
        <end position="1299"/>
    </location>
</feature>
<feature type="region of interest" description="Disordered" evidence="4">
    <location>
        <begin position="2359"/>
        <end position="2564"/>
    </location>
</feature>
<feature type="compositionally biased region" description="Basic and acidic residues" evidence="4">
    <location>
        <begin position="535"/>
        <end position="557"/>
    </location>
</feature>
<feature type="compositionally biased region" description="Basic and acidic residues" evidence="4">
    <location>
        <begin position="1999"/>
        <end position="2017"/>
    </location>
</feature>
<feature type="compositionally biased region" description="Basic and acidic residues" evidence="4">
    <location>
        <begin position="2403"/>
        <end position="2414"/>
    </location>
</feature>
<reference evidence="7 8" key="1">
    <citation type="journal article" date="2024" name="Ann. Entomol. Soc. Am.">
        <title>Genomic analyses of the southern and eastern yellowjacket wasps (Hymenoptera: Vespidae) reveal evolutionary signatures of social life.</title>
        <authorList>
            <person name="Catto M.A."/>
            <person name="Caine P.B."/>
            <person name="Orr S.E."/>
            <person name="Hunt B.G."/>
            <person name="Goodisman M.A.D."/>
        </authorList>
    </citation>
    <scope>NUCLEOTIDE SEQUENCE [LARGE SCALE GENOMIC DNA]</scope>
    <source>
        <strain evidence="7">233</strain>
        <tissue evidence="7">Head and thorax</tissue>
    </source>
</reference>
<feature type="compositionally biased region" description="Basic and acidic residues" evidence="4">
    <location>
        <begin position="2543"/>
        <end position="2557"/>
    </location>
</feature>
<dbReference type="Proteomes" id="UP001607302">
    <property type="component" value="Unassembled WGS sequence"/>
</dbReference>
<feature type="compositionally biased region" description="Basic and acidic residues" evidence="4">
    <location>
        <begin position="1472"/>
        <end position="1496"/>
    </location>
</feature>
<dbReference type="InterPro" id="IPR001007">
    <property type="entry name" value="VWF_dom"/>
</dbReference>
<keyword evidence="8" id="KW-1185">Reference proteome</keyword>
<feature type="compositionally biased region" description="Basic and acidic residues" evidence="4">
    <location>
        <begin position="2285"/>
        <end position="2303"/>
    </location>
</feature>
<feature type="compositionally biased region" description="Basic and acidic residues" evidence="4">
    <location>
        <begin position="719"/>
        <end position="746"/>
    </location>
</feature>
<feature type="compositionally biased region" description="Polar residues" evidence="4">
    <location>
        <begin position="852"/>
        <end position="863"/>
    </location>
</feature>
<feature type="compositionally biased region" description="Polar residues" evidence="4">
    <location>
        <begin position="1884"/>
        <end position="1901"/>
    </location>
</feature>
<keyword evidence="3 5" id="KW-0732">Signal</keyword>
<evidence type="ECO:0000259" key="6">
    <source>
        <dbReference type="PROSITE" id="PS50184"/>
    </source>
</evidence>
<feature type="region of interest" description="Disordered" evidence="4">
    <location>
        <begin position="926"/>
        <end position="954"/>
    </location>
</feature>
<feature type="compositionally biased region" description="Low complexity" evidence="4">
    <location>
        <begin position="2804"/>
        <end position="2816"/>
    </location>
</feature>
<protein>
    <submittedName>
        <fullName evidence="7">Titin-like isoform X1</fullName>
    </submittedName>
</protein>
<feature type="region of interest" description="Disordered" evidence="4">
    <location>
        <begin position="501"/>
        <end position="557"/>
    </location>
</feature>
<feature type="compositionally biased region" description="Low complexity" evidence="4">
    <location>
        <begin position="1367"/>
        <end position="1378"/>
    </location>
</feature>
<feature type="compositionally biased region" description="Polar residues" evidence="4">
    <location>
        <begin position="2092"/>
        <end position="2121"/>
    </location>
</feature>
<feature type="region of interest" description="Disordered" evidence="4">
    <location>
        <begin position="1724"/>
        <end position="1749"/>
    </location>
</feature>
<feature type="compositionally biased region" description="Low complexity" evidence="4">
    <location>
        <begin position="2047"/>
        <end position="2066"/>
    </location>
</feature>
<feature type="region of interest" description="Disordered" evidence="4">
    <location>
        <begin position="2776"/>
        <end position="2822"/>
    </location>
</feature>
<feature type="region of interest" description="Disordered" evidence="4">
    <location>
        <begin position="1357"/>
        <end position="1496"/>
    </location>
</feature>
<evidence type="ECO:0000256" key="4">
    <source>
        <dbReference type="SAM" id="MobiDB-lite"/>
    </source>
</evidence>
<feature type="region of interest" description="Disordered" evidence="4">
    <location>
        <begin position="586"/>
        <end position="765"/>
    </location>
</feature>
<feature type="compositionally biased region" description="Polar residues" evidence="4">
    <location>
        <begin position="1357"/>
        <end position="1366"/>
    </location>
</feature>
<feature type="domain" description="VWFC" evidence="6">
    <location>
        <begin position="230"/>
        <end position="297"/>
    </location>
</feature>
<feature type="domain" description="VWFC" evidence="6">
    <location>
        <begin position="2901"/>
        <end position="2962"/>
    </location>
</feature>
<feature type="region of interest" description="Disordered" evidence="4">
    <location>
        <begin position="1875"/>
        <end position="1901"/>
    </location>
</feature>
<feature type="region of interest" description="Disordered" evidence="4">
    <location>
        <begin position="2644"/>
        <end position="2729"/>
    </location>
</feature>
<feature type="compositionally biased region" description="Basic and acidic residues" evidence="4">
    <location>
        <begin position="2498"/>
        <end position="2513"/>
    </location>
</feature>
<feature type="compositionally biased region" description="Polar residues" evidence="4">
    <location>
        <begin position="698"/>
        <end position="718"/>
    </location>
</feature>
<feature type="chain" id="PRO_5044810898" evidence="5">
    <location>
        <begin position="29"/>
        <end position="3057"/>
    </location>
</feature>
<feature type="compositionally biased region" description="Basic and acidic residues" evidence="4">
    <location>
        <begin position="1740"/>
        <end position="1749"/>
    </location>
</feature>
<dbReference type="Gene3D" id="6.20.200.20">
    <property type="match status" value="1"/>
</dbReference>
<evidence type="ECO:0000313" key="8">
    <source>
        <dbReference type="Proteomes" id="UP001607302"/>
    </source>
</evidence>
<feature type="compositionally biased region" description="Basic and acidic residues" evidence="4">
    <location>
        <begin position="2366"/>
        <end position="2377"/>
    </location>
</feature>
<feature type="region of interest" description="Disordered" evidence="4">
    <location>
        <begin position="2284"/>
        <end position="2304"/>
    </location>
</feature>
<comment type="subcellular location">
    <subcellularLocation>
        <location evidence="1">Secreted</location>
    </subcellularLocation>
</comment>
<dbReference type="PANTHER" id="PTHR46698:SF3">
    <property type="entry name" value="TENECTIN ISOFORM 1-RELATED"/>
    <property type="match status" value="1"/>
</dbReference>
<feature type="region of interest" description="Disordered" evidence="4">
    <location>
        <begin position="2186"/>
        <end position="2211"/>
    </location>
</feature>
<keyword evidence="2" id="KW-0964">Secreted</keyword>
<feature type="compositionally biased region" description="Basic and acidic residues" evidence="4">
    <location>
        <begin position="2703"/>
        <end position="2719"/>
    </location>
</feature>
<feature type="compositionally biased region" description="Polar residues" evidence="4">
    <location>
        <begin position="2669"/>
        <end position="2702"/>
    </location>
</feature>
<feature type="compositionally biased region" description="Low complexity" evidence="4">
    <location>
        <begin position="2018"/>
        <end position="2036"/>
    </location>
</feature>
<feature type="compositionally biased region" description="Basic and acidic residues" evidence="4">
    <location>
        <begin position="1115"/>
        <end position="1131"/>
    </location>
</feature>
<dbReference type="SUPFAM" id="SSF57603">
    <property type="entry name" value="FnI-like domain"/>
    <property type="match status" value="6"/>
</dbReference>
<feature type="compositionally biased region" description="Polar residues" evidence="4">
    <location>
        <begin position="1252"/>
        <end position="1268"/>
    </location>
</feature>
<organism evidence="7 8">
    <name type="scientific">Vespula squamosa</name>
    <name type="common">Southern yellow jacket</name>
    <name type="synonym">Wasp</name>
    <dbReference type="NCBI Taxonomy" id="30214"/>
    <lineage>
        <taxon>Eukaryota</taxon>
        <taxon>Metazoa</taxon>
        <taxon>Ecdysozoa</taxon>
        <taxon>Arthropoda</taxon>
        <taxon>Hexapoda</taxon>
        <taxon>Insecta</taxon>
        <taxon>Pterygota</taxon>
        <taxon>Neoptera</taxon>
        <taxon>Endopterygota</taxon>
        <taxon>Hymenoptera</taxon>
        <taxon>Apocrita</taxon>
        <taxon>Aculeata</taxon>
        <taxon>Vespoidea</taxon>
        <taxon>Vespidae</taxon>
        <taxon>Vespinae</taxon>
        <taxon>Vespula</taxon>
    </lineage>
</organism>
<feature type="region of interest" description="Disordered" evidence="4">
    <location>
        <begin position="1168"/>
        <end position="1299"/>
    </location>
</feature>
<gene>
    <name evidence="7" type="ORF">V1478_000237</name>
</gene>